<dbReference type="GO" id="GO:0005829">
    <property type="term" value="C:cytosol"/>
    <property type="evidence" value="ECO:0007669"/>
    <property type="project" value="TreeGrafter"/>
</dbReference>
<evidence type="ECO:0000256" key="4">
    <source>
        <dbReference type="ARBA" id="ARBA00022490"/>
    </source>
</evidence>
<dbReference type="PRINTS" id="PR01041">
    <property type="entry name" value="TRNASYNTHMET"/>
</dbReference>
<evidence type="ECO:0000259" key="13">
    <source>
        <dbReference type="Pfam" id="PF09334"/>
    </source>
</evidence>
<dbReference type="SUPFAM" id="SSF52374">
    <property type="entry name" value="Nucleotidylyl transferase"/>
    <property type="match status" value="1"/>
</dbReference>
<dbReference type="AlphaFoldDB" id="A0A455T7T2"/>
<evidence type="ECO:0000256" key="10">
    <source>
        <dbReference type="ARBA" id="ARBA00047364"/>
    </source>
</evidence>
<dbReference type="Gene3D" id="1.10.730.10">
    <property type="entry name" value="Isoleucyl-tRNA Synthetase, Domain 1"/>
    <property type="match status" value="1"/>
</dbReference>
<dbReference type="Pfam" id="PF19303">
    <property type="entry name" value="Anticodon_3"/>
    <property type="match status" value="1"/>
</dbReference>
<evidence type="ECO:0000256" key="9">
    <source>
        <dbReference type="ARBA" id="ARBA00023146"/>
    </source>
</evidence>
<comment type="subunit">
    <text evidence="11">Monomer.</text>
</comment>
<dbReference type="NCBIfam" id="TIGR00398">
    <property type="entry name" value="metG"/>
    <property type="match status" value="1"/>
</dbReference>
<dbReference type="Gene3D" id="2.20.28.20">
    <property type="entry name" value="Methionyl-tRNA synthetase, Zn-domain"/>
    <property type="match status" value="1"/>
</dbReference>
<feature type="binding site" evidence="11">
    <location>
        <position position="147"/>
    </location>
    <ligand>
        <name>Zn(2+)</name>
        <dbReference type="ChEBI" id="CHEBI:29105"/>
    </ligand>
</feature>
<comment type="caution">
    <text evidence="11">Lacks conserved residue(s) required for the propagation of feature annotation.</text>
</comment>
<proteinExistence type="inferred from homology"/>
<dbReference type="GO" id="GO:0005524">
    <property type="term" value="F:ATP binding"/>
    <property type="evidence" value="ECO:0007669"/>
    <property type="project" value="UniProtKB-UniRule"/>
</dbReference>
<feature type="domain" description="Methionyl-tRNA synthetase anticodon-binding" evidence="14">
    <location>
        <begin position="416"/>
        <end position="550"/>
    </location>
</feature>
<sequence>MAEHILVCVAWPYAKTSTHVGQIAGAYLPADTFARYHRLAGNHVLMISGSDEHGTPILVDAERQGISPREFVSYYHRQICEIWERLGISWDLYTETGTENHYRITQDFFLTLYQKGYVYKDTMQSPYCPTDRRFLPDRYVEGTCPHCGYPQARGDQCDNCGRVLDPVDLIQPHCRLCGSKEQPLQIRDTEHFFLDLPKLQEPILQWLSQGKEHWRPNVYTFTMNWLKEGLRPRAITRDLDWGVPIPLEGYDEKRIYVWFDAVIGYFSATVEWAQRQGDPDAWKQWWIPGMTDPPVKAYYFIGKDNIPFHTIIWPAMLMGYGNRNLPYDVPANEFMTMRGSKASSSRGNVVWTKDVLDLYGADPLRYYLSASAPEGRDTDFTFEELVRRNNDELVATYGNAVHRTLTFVQSRFGGTVPEPGPLSAADEAMLAEVEKGFRTVGELISRCRFKDGLQAAMAVAHVANRYLDEQAPWKRIKQDRQAAGTTIYVMLQVLSGLRVLLYPYVPFSSQKLHGYLGFEGDVSGSRWQLETVPAGRRLPPPQPLFAKLEEPADLPSADSQPLPQ</sequence>
<dbReference type="EC" id="6.1.1.10" evidence="11"/>
<dbReference type="EMBL" id="AP019377">
    <property type="protein sequence ID" value="BBH95504.1"/>
    <property type="molecule type" value="Genomic_DNA"/>
</dbReference>
<dbReference type="GO" id="GO:0004825">
    <property type="term" value="F:methionine-tRNA ligase activity"/>
    <property type="evidence" value="ECO:0007669"/>
    <property type="project" value="UniProtKB-UniRule"/>
</dbReference>
<evidence type="ECO:0000256" key="1">
    <source>
        <dbReference type="ARBA" id="ARBA00003314"/>
    </source>
</evidence>
<feature type="binding site" evidence="11">
    <location>
        <position position="344"/>
    </location>
    <ligand>
        <name>ATP</name>
        <dbReference type="ChEBI" id="CHEBI:30616"/>
    </ligand>
</feature>
<dbReference type="InterPro" id="IPR041872">
    <property type="entry name" value="Anticodon_Met"/>
</dbReference>
<evidence type="ECO:0000256" key="12">
    <source>
        <dbReference type="SAM" id="MobiDB-lite"/>
    </source>
</evidence>
<keyword evidence="4 11" id="KW-0963">Cytoplasm</keyword>
<dbReference type="InterPro" id="IPR029038">
    <property type="entry name" value="MetRS_Zn"/>
</dbReference>
<dbReference type="SUPFAM" id="SSF57770">
    <property type="entry name" value="Methionyl-tRNA synthetase (MetRS), Zn-domain"/>
    <property type="match status" value="1"/>
</dbReference>
<keyword evidence="9 11" id="KW-0030">Aminoacyl-tRNA synthetase</keyword>
<keyword evidence="11" id="KW-0479">Metal-binding</keyword>
<comment type="function">
    <text evidence="1 11">Is required not only for elongation of protein synthesis but also for the initiation of all mRNA translation through initiator tRNA(fMet) aminoacylation.</text>
</comment>
<dbReference type="InterPro" id="IPR015413">
    <property type="entry name" value="Methionyl/Leucyl_tRNA_Synth"/>
</dbReference>
<keyword evidence="11" id="KW-0862">Zinc</keyword>
<feature type="region of interest" description="Disordered" evidence="12">
    <location>
        <begin position="533"/>
        <end position="564"/>
    </location>
</feature>
<name>A0A455T7T2_9CHLR</name>
<dbReference type="GO" id="GO:0046872">
    <property type="term" value="F:metal ion binding"/>
    <property type="evidence" value="ECO:0007669"/>
    <property type="project" value="UniProtKB-KW"/>
</dbReference>
<dbReference type="InterPro" id="IPR014729">
    <property type="entry name" value="Rossmann-like_a/b/a_fold"/>
</dbReference>
<dbReference type="FunFam" id="2.20.28.20:FF:000001">
    <property type="entry name" value="Methionine--tRNA ligase"/>
    <property type="match status" value="1"/>
</dbReference>
<dbReference type="Pfam" id="PF09334">
    <property type="entry name" value="tRNA-synt_1g"/>
    <property type="match status" value="1"/>
</dbReference>
<feature type="binding site" evidence="11">
    <location>
        <position position="144"/>
    </location>
    <ligand>
        <name>Zn(2+)</name>
        <dbReference type="ChEBI" id="CHEBI:29105"/>
    </ligand>
</feature>
<evidence type="ECO:0000313" key="15">
    <source>
        <dbReference type="EMBL" id="BBH95504.1"/>
    </source>
</evidence>
<keyword evidence="6 11" id="KW-0547">Nucleotide-binding</keyword>
<evidence type="ECO:0000256" key="8">
    <source>
        <dbReference type="ARBA" id="ARBA00022917"/>
    </source>
</evidence>
<dbReference type="GO" id="GO:0006431">
    <property type="term" value="P:methionyl-tRNA aminoacylation"/>
    <property type="evidence" value="ECO:0007669"/>
    <property type="project" value="UniProtKB-UniRule"/>
</dbReference>
<comment type="subcellular location">
    <subcellularLocation>
        <location evidence="2 11">Cytoplasm</location>
    </subcellularLocation>
</comment>
<dbReference type="InterPro" id="IPR023458">
    <property type="entry name" value="Met-tRNA_ligase_1"/>
</dbReference>
<organism evidence="15">
    <name type="scientific">Thermogemmatispora argillosa</name>
    <dbReference type="NCBI Taxonomy" id="2045280"/>
    <lineage>
        <taxon>Bacteria</taxon>
        <taxon>Bacillati</taxon>
        <taxon>Chloroflexota</taxon>
        <taxon>Ktedonobacteria</taxon>
        <taxon>Thermogemmatisporales</taxon>
        <taxon>Thermogemmatisporaceae</taxon>
        <taxon>Thermogemmatispora</taxon>
    </lineage>
</organism>
<dbReference type="CDD" id="cd07957">
    <property type="entry name" value="Anticodon_Ia_Met"/>
    <property type="match status" value="1"/>
</dbReference>
<comment type="catalytic activity">
    <reaction evidence="10 11">
        <text>tRNA(Met) + L-methionine + ATP = L-methionyl-tRNA(Met) + AMP + diphosphate</text>
        <dbReference type="Rhea" id="RHEA:13481"/>
        <dbReference type="Rhea" id="RHEA-COMP:9667"/>
        <dbReference type="Rhea" id="RHEA-COMP:9698"/>
        <dbReference type="ChEBI" id="CHEBI:30616"/>
        <dbReference type="ChEBI" id="CHEBI:33019"/>
        <dbReference type="ChEBI" id="CHEBI:57844"/>
        <dbReference type="ChEBI" id="CHEBI:78442"/>
        <dbReference type="ChEBI" id="CHEBI:78530"/>
        <dbReference type="ChEBI" id="CHEBI:456215"/>
        <dbReference type="EC" id="6.1.1.10"/>
    </reaction>
</comment>
<dbReference type="InterPro" id="IPR014758">
    <property type="entry name" value="Met-tRNA_synth"/>
</dbReference>
<evidence type="ECO:0000256" key="5">
    <source>
        <dbReference type="ARBA" id="ARBA00022598"/>
    </source>
</evidence>
<dbReference type="PANTHER" id="PTHR45765:SF1">
    <property type="entry name" value="METHIONINE--TRNA LIGASE, CYTOPLASMIC"/>
    <property type="match status" value="1"/>
</dbReference>
<evidence type="ECO:0000259" key="14">
    <source>
        <dbReference type="Pfam" id="PF19303"/>
    </source>
</evidence>
<keyword evidence="8 11" id="KW-0648">Protein biosynthesis</keyword>
<dbReference type="Gene3D" id="3.40.50.620">
    <property type="entry name" value="HUPs"/>
    <property type="match status" value="1"/>
</dbReference>
<evidence type="ECO:0000256" key="3">
    <source>
        <dbReference type="ARBA" id="ARBA00008258"/>
    </source>
</evidence>
<accession>A0A455T7T2</accession>
<gene>
    <name evidence="11 15" type="primary">metG</name>
    <name evidence="15" type="ORF">KTA_37030</name>
</gene>
<feature type="domain" description="Methionyl/Leucyl tRNA synthetase" evidence="13">
    <location>
        <begin position="5"/>
        <end position="405"/>
    </location>
</feature>
<keyword evidence="5 11" id="KW-0436">Ligase</keyword>
<comment type="cofactor">
    <cofactor evidence="11">
        <name>Zn(2+)</name>
        <dbReference type="ChEBI" id="CHEBI:29105"/>
    </cofactor>
    <text evidence="11">Binds 1 zinc ion per subunit.</text>
</comment>
<dbReference type="HAMAP" id="MF_00098">
    <property type="entry name" value="Met_tRNA_synth_type1"/>
    <property type="match status" value="1"/>
</dbReference>
<dbReference type="PANTHER" id="PTHR45765">
    <property type="entry name" value="METHIONINE--TRNA LIGASE"/>
    <property type="match status" value="1"/>
</dbReference>
<dbReference type="InterPro" id="IPR009080">
    <property type="entry name" value="tRNAsynth_Ia_anticodon-bd"/>
</dbReference>
<feature type="binding site" evidence="11">
    <location>
        <position position="157"/>
    </location>
    <ligand>
        <name>Zn(2+)</name>
        <dbReference type="ChEBI" id="CHEBI:29105"/>
    </ligand>
</feature>
<dbReference type="InterPro" id="IPR033911">
    <property type="entry name" value="MetRS_core"/>
</dbReference>
<keyword evidence="7 11" id="KW-0067">ATP-binding</keyword>
<protein>
    <recommendedName>
        <fullName evidence="11">Methionine--tRNA ligase</fullName>
        <ecNumber evidence="11">6.1.1.10</ecNumber>
    </recommendedName>
    <alternativeName>
        <fullName evidence="11">Methionyl-tRNA synthetase</fullName>
        <shortName evidence="11">MetRS</shortName>
    </alternativeName>
</protein>
<dbReference type="CDD" id="cd00814">
    <property type="entry name" value="MetRS_core"/>
    <property type="match status" value="1"/>
</dbReference>
<feature type="binding site" evidence="11">
    <location>
        <position position="160"/>
    </location>
    <ligand>
        <name>Zn(2+)</name>
        <dbReference type="ChEBI" id="CHEBI:29105"/>
    </ligand>
</feature>
<evidence type="ECO:0000256" key="6">
    <source>
        <dbReference type="ARBA" id="ARBA00022741"/>
    </source>
</evidence>
<evidence type="ECO:0000256" key="11">
    <source>
        <dbReference type="HAMAP-Rule" id="MF_00098"/>
    </source>
</evidence>
<evidence type="ECO:0000256" key="2">
    <source>
        <dbReference type="ARBA" id="ARBA00004496"/>
    </source>
</evidence>
<comment type="similarity">
    <text evidence="3 11">Belongs to the class-I aminoacyl-tRNA synthetase family. MetG type 1 subfamily.</text>
</comment>
<evidence type="ECO:0000256" key="7">
    <source>
        <dbReference type="ARBA" id="ARBA00022840"/>
    </source>
</evidence>
<reference evidence="15" key="1">
    <citation type="submission" date="2018-12" db="EMBL/GenBank/DDBJ databases">
        <title>Novel natural products biosynthetic potential of the class Ktedonobacteria.</title>
        <authorList>
            <person name="Zheng Y."/>
            <person name="Saitou A."/>
            <person name="Wang C.M."/>
            <person name="Toyoda A."/>
            <person name="Minakuchi Y."/>
            <person name="Sekiguchi Y."/>
            <person name="Ueda K."/>
            <person name="Takano H."/>
            <person name="Sakai Y."/>
            <person name="Yokota A."/>
            <person name="Yabe S."/>
        </authorList>
    </citation>
    <scope>NUCLEOTIDE SEQUENCE</scope>
    <source>
        <strain evidence="15">A3-2</strain>
    </source>
</reference>
<dbReference type="SUPFAM" id="SSF47323">
    <property type="entry name" value="Anticodon-binding domain of a subclass of class I aminoacyl-tRNA synthetases"/>
    <property type="match status" value="1"/>
</dbReference>